<dbReference type="CDD" id="cd04301">
    <property type="entry name" value="NAT_SF"/>
    <property type="match status" value="1"/>
</dbReference>
<dbReference type="EC" id="2.3.-.-" evidence="2"/>
<protein>
    <submittedName>
        <fullName evidence="2">GNAT family N-acetyltransferase</fullName>
        <ecNumber evidence="2">2.3.-.-</ecNumber>
    </submittedName>
</protein>
<organism evidence="2 3">
    <name type="scientific">Halobacillus campisalis</name>
    <dbReference type="NCBI Taxonomy" id="435909"/>
    <lineage>
        <taxon>Bacteria</taxon>
        <taxon>Bacillati</taxon>
        <taxon>Bacillota</taxon>
        <taxon>Bacilli</taxon>
        <taxon>Bacillales</taxon>
        <taxon>Bacillaceae</taxon>
        <taxon>Halobacillus</taxon>
    </lineage>
</organism>
<reference evidence="3" key="1">
    <citation type="journal article" date="2019" name="Int. J. Syst. Evol. Microbiol.">
        <title>The Global Catalogue of Microorganisms (GCM) 10K type strain sequencing project: providing services to taxonomists for standard genome sequencing and annotation.</title>
        <authorList>
            <consortium name="The Broad Institute Genomics Platform"/>
            <consortium name="The Broad Institute Genome Sequencing Center for Infectious Disease"/>
            <person name="Wu L."/>
            <person name="Ma J."/>
        </authorList>
    </citation>
    <scope>NUCLEOTIDE SEQUENCE [LARGE SCALE GENOMIC DNA]</scope>
    <source>
        <strain evidence="3">CCUG 73951</strain>
    </source>
</reference>
<sequence length="168" mass="19044">MEIIQLTGEYAKAYRELRLEALLTNPEAYITTYEQEKQRPDPLNSTAERLDSSESATFGAFDGDQLIGIVTLVQQSHPKFLHKGSIVGMYVTSSHRREGIAKLLIQTIIEHARTSSIEVLQLAVVTENKPAIRLYESLDFTVYGTEHRAIKVQNGYLDEHWMTLFLSS</sequence>
<dbReference type="Pfam" id="PF00583">
    <property type="entry name" value="Acetyltransf_1"/>
    <property type="match status" value="1"/>
</dbReference>
<dbReference type="InterPro" id="IPR016181">
    <property type="entry name" value="Acyl_CoA_acyltransferase"/>
</dbReference>
<feature type="domain" description="N-acetyltransferase" evidence="1">
    <location>
        <begin position="1"/>
        <end position="167"/>
    </location>
</feature>
<evidence type="ECO:0000313" key="2">
    <source>
        <dbReference type="EMBL" id="MFC7320135.1"/>
    </source>
</evidence>
<comment type="caution">
    <text evidence="2">The sequence shown here is derived from an EMBL/GenBank/DDBJ whole genome shotgun (WGS) entry which is preliminary data.</text>
</comment>
<dbReference type="PANTHER" id="PTHR43072:SF60">
    <property type="entry name" value="L-2,4-DIAMINOBUTYRIC ACID ACETYLTRANSFERASE"/>
    <property type="match status" value="1"/>
</dbReference>
<dbReference type="GO" id="GO:0016746">
    <property type="term" value="F:acyltransferase activity"/>
    <property type="evidence" value="ECO:0007669"/>
    <property type="project" value="UniProtKB-KW"/>
</dbReference>
<dbReference type="RefSeq" id="WP_289216787.1">
    <property type="nucleotide sequence ID" value="NZ_JAPVRC010000008.1"/>
</dbReference>
<gene>
    <name evidence="2" type="ORF">ACFQMN_04535</name>
</gene>
<dbReference type="Proteomes" id="UP001596494">
    <property type="component" value="Unassembled WGS sequence"/>
</dbReference>
<evidence type="ECO:0000313" key="3">
    <source>
        <dbReference type="Proteomes" id="UP001596494"/>
    </source>
</evidence>
<dbReference type="PANTHER" id="PTHR43072">
    <property type="entry name" value="N-ACETYLTRANSFERASE"/>
    <property type="match status" value="1"/>
</dbReference>
<keyword evidence="3" id="KW-1185">Reference proteome</keyword>
<name>A0ABW2K1X7_9BACI</name>
<dbReference type="InterPro" id="IPR000182">
    <property type="entry name" value="GNAT_dom"/>
</dbReference>
<dbReference type="EMBL" id="JBHTBY010000003">
    <property type="protein sequence ID" value="MFC7320135.1"/>
    <property type="molecule type" value="Genomic_DNA"/>
</dbReference>
<keyword evidence="2" id="KW-0808">Transferase</keyword>
<proteinExistence type="predicted"/>
<accession>A0ABW2K1X7</accession>
<evidence type="ECO:0000259" key="1">
    <source>
        <dbReference type="PROSITE" id="PS51186"/>
    </source>
</evidence>
<dbReference type="SUPFAM" id="SSF55729">
    <property type="entry name" value="Acyl-CoA N-acyltransferases (Nat)"/>
    <property type="match status" value="1"/>
</dbReference>
<dbReference type="Gene3D" id="3.40.630.30">
    <property type="match status" value="1"/>
</dbReference>
<dbReference type="PROSITE" id="PS51186">
    <property type="entry name" value="GNAT"/>
    <property type="match status" value="1"/>
</dbReference>
<keyword evidence="2" id="KW-0012">Acyltransferase</keyword>